<evidence type="ECO:0000259" key="11">
    <source>
        <dbReference type="PROSITE" id="PS51192"/>
    </source>
</evidence>
<dbReference type="SMART" id="SM00487">
    <property type="entry name" value="DEXDc"/>
    <property type="match status" value="1"/>
</dbReference>
<dbReference type="GO" id="GO:0003677">
    <property type="term" value="F:DNA binding"/>
    <property type="evidence" value="ECO:0007669"/>
    <property type="project" value="UniProtKB-KW"/>
</dbReference>
<dbReference type="PROSITE" id="PS51192">
    <property type="entry name" value="HELICASE_ATP_BIND_1"/>
    <property type="match status" value="1"/>
</dbReference>
<dbReference type="NCBIfam" id="TIGR00348">
    <property type="entry name" value="hsdR"/>
    <property type="match status" value="1"/>
</dbReference>
<reference evidence="12" key="1">
    <citation type="submission" date="2021-07" db="EMBL/GenBank/DDBJ databases">
        <title>Draft genome sequence of carbapenem-resistant Aeromonas spp. in Japan.</title>
        <authorList>
            <person name="Maehana S."/>
            <person name="Suzuki M."/>
            <person name="Kitasato H."/>
        </authorList>
    </citation>
    <scope>NUCLEOTIDE SEQUENCE</scope>
    <source>
        <strain evidence="12">KAM343</strain>
    </source>
</reference>
<evidence type="ECO:0000256" key="1">
    <source>
        <dbReference type="ARBA" id="ARBA00000851"/>
    </source>
</evidence>
<dbReference type="InterPro" id="IPR040980">
    <property type="entry name" value="SWI2_SNF2"/>
</dbReference>
<evidence type="ECO:0000256" key="4">
    <source>
        <dbReference type="ARBA" id="ARBA00022741"/>
    </source>
</evidence>
<dbReference type="EMBL" id="BPNI01000009">
    <property type="protein sequence ID" value="GJA40004.1"/>
    <property type="molecule type" value="Genomic_DNA"/>
</dbReference>
<dbReference type="Pfam" id="PF11867">
    <property type="entry name" value="T1RH-like_C"/>
    <property type="match status" value="1"/>
</dbReference>
<dbReference type="GO" id="GO:0004386">
    <property type="term" value="F:helicase activity"/>
    <property type="evidence" value="ECO:0007669"/>
    <property type="project" value="UniProtKB-KW"/>
</dbReference>
<evidence type="ECO:0000256" key="5">
    <source>
        <dbReference type="ARBA" id="ARBA00022747"/>
    </source>
</evidence>
<dbReference type="CDD" id="cd22332">
    <property type="entry name" value="HsdR_N"/>
    <property type="match status" value="1"/>
</dbReference>
<evidence type="ECO:0000256" key="7">
    <source>
        <dbReference type="ARBA" id="ARBA00022801"/>
    </source>
</evidence>
<evidence type="ECO:0000313" key="13">
    <source>
        <dbReference type="Proteomes" id="UP000886939"/>
    </source>
</evidence>
<keyword evidence="6" id="KW-0255">Endonuclease</keyword>
<dbReference type="Pfam" id="PF22679">
    <property type="entry name" value="T1R_D3-like"/>
    <property type="match status" value="1"/>
</dbReference>
<evidence type="ECO:0000313" key="12">
    <source>
        <dbReference type="EMBL" id="GJA40004.1"/>
    </source>
</evidence>
<evidence type="ECO:0000256" key="6">
    <source>
        <dbReference type="ARBA" id="ARBA00022759"/>
    </source>
</evidence>
<dbReference type="AlphaFoldDB" id="A0AAV4YGU2"/>
<dbReference type="InterPro" id="IPR051268">
    <property type="entry name" value="Type-I_R_enzyme_R_subunit"/>
</dbReference>
<dbReference type="Pfam" id="PF18766">
    <property type="entry name" value="SWI2_SNF2"/>
    <property type="match status" value="1"/>
</dbReference>
<dbReference type="PANTHER" id="PTHR30195">
    <property type="entry name" value="TYPE I SITE-SPECIFIC DEOXYRIBONUCLEASE PROTEIN SUBUNIT M AND R"/>
    <property type="match status" value="1"/>
</dbReference>
<dbReference type="Gene3D" id="3.40.50.300">
    <property type="entry name" value="P-loop containing nucleotide triphosphate hydrolases"/>
    <property type="match status" value="2"/>
</dbReference>
<name>A0AAV4YGU2_AERCA</name>
<dbReference type="GO" id="GO:0009035">
    <property type="term" value="F:type I site-specific deoxyribonuclease activity"/>
    <property type="evidence" value="ECO:0007669"/>
    <property type="project" value="UniProtKB-EC"/>
</dbReference>
<keyword evidence="4 10" id="KW-0547">Nucleotide-binding</keyword>
<dbReference type="CDD" id="cd18800">
    <property type="entry name" value="SF2_C_EcoR124I-like"/>
    <property type="match status" value="1"/>
</dbReference>
<dbReference type="InterPro" id="IPR007409">
    <property type="entry name" value="Restrct_endonuc_type1_HsdR_N"/>
</dbReference>
<dbReference type="InterPro" id="IPR027417">
    <property type="entry name" value="P-loop_NTPase"/>
</dbReference>
<sequence length="1122" mass="128116">MMTNSSYFNEGKLEQAILALLGQHREKNGKPCYPHFLGSSLPRKDKSEVLLTGDLRAYLAVRYRDEGITEGEIADIARKIETLPASDLYQSNKTFCHWLGNGFLLKREDRTQKDLYIELFDSRTLPAQLAALFANADQHASNSTARMAGEAELHDLSDCNRFRLVNQLEIEGQTKDGGVQLRIPDAILYLNGLPVVVFEFKSSVREEAATLHDAWRQLCVRYKRDIPKLFVYNALCIISDGVNNKLGNLFAPYEFYYAWRKVSGCESTEKENEAQGIKGLYTLVQGLFHPLRLLDVLKNFVFFPDNAKHEVKICCRYPQYYAARKLYYNIKKERKQLVSRPDSTGVMVLENQGGSGKGGTYFGATGCGKSYTMQFLARLLMKSVDFESPTIVLITDRTDLDEQLAKQFCSATAFIGDAVIEPVSSRQDLRDKLAGRASGGVFLTTIHKFTEDIQQLSERSNIICISDEAHRSQVNLDQKLVMDLDRGTIKKTYGFAKYLHDSLPNATYVGFTGTPIDATLDVFGPAIDSYTMSEAVNDEITVRIVYEGRAARVVLDNGKLDEIEKYYQECEAQGASEYQIEESKKASANMNAILGDPDRLAELAKDFVAHYDERITEGASVKGKAMFVCASREIAYVFYCCIKALRPEWFEVKQAIDGVDLSDKDKKELMALPMVNLVMTRGKDDEQEMYDLLGTKEYRKELDKQFKNPKSNFKIAIVVDMWLTGFDVPELDTIYIDKPLQKHNLIQTISRVNRKFEGKEKGLVVDYIGIKSRMNMALAMYSKSDEVNFEDIRQSLTEVRNHLDLLRTLFHTFDSSDYFSGEPTRQLECLRRGAEFALQTKKMELRFMGLVKRLKAAYDVCVGSEELTHDEREWVHFYLAVRSIVYKLTKGDAPDTAQMNQRVREMIAEALKADGVEEIFALGDEKAETIDIFDDEYLARVNKIKLPNTRMQLLQKMLAKAISDFQKVNQLQGINFSKRFRALVEQYNERKENDVLNGEEFDAFTEQMANMILDIKGEMMSFADLGIDMEQKAFLDILEHMCVKYQFTYDEEKMLELAKEMKVTVDNNAQYPDWSNRDDIKAKLKVDLILLLHKFGFPPVANDEVYKSVLEQAENFKKYQGS</sequence>
<dbReference type="InterPro" id="IPR055180">
    <property type="entry name" value="HsdR_RecA-like_helicase_dom_2"/>
</dbReference>
<dbReference type="PANTHER" id="PTHR30195:SF15">
    <property type="entry name" value="TYPE I RESTRICTION ENZYME HINDI ENDONUCLEASE SUBUNIT"/>
    <property type="match status" value="1"/>
</dbReference>
<keyword evidence="9 10" id="KW-0238">DNA-binding</keyword>
<organism evidence="12 13">
    <name type="scientific">Aeromonas caviae</name>
    <name type="common">Aeromonas punctata</name>
    <dbReference type="NCBI Taxonomy" id="648"/>
    <lineage>
        <taxon>Bacteria</taxon>
        <taxon>Pseudomonadati</taxon>
        <taxon>Pseudomonadota</taxon>
        <taxon>Gammaproteobacteria</taxon>
        <taxon>Aeromonadales</taxon>
        <taxon>Aeromonadaceae</taxon>
        <taxon>Aeromonas</taxon>
    </lineage>
</organism>
<keyword evidence="3" id="KW-0540">Nuclease</keyword>
<dbReference type="Proteomes" id="UP000886939">
    <property type="component" value="Unassembled WGS sequence"/>
</dbReference>
<dbReference type="SUPFAM" id="SSF52540">
    <property type="entry name" value="P-loop containing nucleoside triphosphate hydrolases"/>
    <property type="match status" value="2"/>
</dbReference>
<evidence type="ECO:0000256" key="2">
    <source>
        <dbReference type="ARBA" id="ARBA00008598"/>
    </source>
</evidence>
<feature type="domain" description="Helicase ATP-binding" evidence="11">
    <location>
        <begin position="350"/>
        <end position="533"/>
    </location>
</feature>
<dbReference type="InterPro" id="IPR021810">
    <property type="entry name" value="T1RH-like_C"/>
</dbReference>
<accession>A0AAV4YGU2</accession>
<comment type="catalytic activity">
    <reaction evidence="1 10">
        <text>Endonucleolytic cleavage of DNA to give random double-stranded fragments with terminal 5'-phosphates, ATP is simultaneously hydrolyzed.</text>
        <dbReference type="EC" id="3.1.21.3"/>
    </reaction>
</comment>
<evidence type="ECO:0000256" key="10">
    <source>
        <dbReference type="RuleBase" id="RU364115"/>
    </source>
</evidence>
<protein>
    <recommendedName>
        <fullName evidence="10">Type I restriction enzyme endonuclease subunit</fullName>
        <shortName evidence="10">R protein</shortName>
        <ecNumber evidence="10">3.1.21.3</ecNumber>
    </recommendedName>
</protein>
<dbReference type="Gene3D" id="3.90.1570.50">
    <property type="match status" value="1"/>
</dbReference>
<evidence type="ECO:0000256" key="3">
    <source>
        <dbReference type="ARBA" id="ARBA00022722"/>
    </source>
</evidence>
<keyword evidence="7 10" id="KW-0378">Hydrolase</keyword>
<dbReference type="Pfam" id="PF04313">
    <property type="entry name" value="HSDR_N"/>
    <property type="match status" value="1"/>
</dbReference>
<comment type="similarity">
    <text evidence="2 10">Belongs to the HsdR family.</text>
</comment>
<keyword evidence="12" id="KW-0347">Helicase</keyword>
<keyword evidence="8 10" id="KW-0067">ATP-binding</keyword>
<comment type="function">
    <text evidence="10">Subunit R is required for both nuclease and ATPase activities, but not for modification.</text>
</comment>
<dbReference type="EC" id="3.1.21.3" evidence="10"/>
<dbReference type="GO" id="GO:0009307">
    <property type="term" value="P:DNA restriction-modification system"/>
    <property type="evidence" value="ECO:0007669"/>
    <property type="project" value="UniProtKB-KW"/>
</dbReference>
<keyword evidence="5 10" id="KW-0680">Restriction system</keyword>
<dbReference type="InterPro" id="IPR014001">
    <property type="entry name" value="Helicase_ATP-bd"/>
</dbReference>
<gene>
    <name evidence="12" type="ORF">KAM343_08000</name>
</gene>
<comment type="caution">
    <text evidence="12">The sequence shown here is derived from an EMBL/GenBank/DDBJ whole genome shotgun (WGS) entry which is preliminary data.</text>
</comment>
<dbReference type="GO" id="GO:0005524">
    <property type="term" value="F:ATP binding"/>
    <property type="evidence" value="ECO:0007669"/>
    <property type="project" value="UniProtKB-KW"/>
</dbReference>
<proteinExistence type="inferred from homology"/>
<evidence type="ECO:0000256" key="9">
    <source>
        <dbReference type="ARBA" id="ARBA00023125"/>
    </source>
</evidence>
<dbReference type="InterPro" id="IPR004473">
    <property type="entry name" value="Restrct_endonuc_typeI_HsdR"/>
</dbReference>
<evidence type="ECO:0000256" key="8">
    <source>
        <dbReference type="ARBA" id="ARBA00022840"/>
    </source>
</evidence>
<comment type="subunit">
    <text evidence="10">The type I restriction/modification system is composed of three polypeptides R, M and S.</text>
</comment>